<keyword evidence="3" id="KW-1133">Transmembrane helix</keyword>
<dbReference type="GO" id="GO:0052621">
    <property type="term" value="F:diguanylate cyclase activity"/>
    <property type="evidence" value="ECO:0007669"/>
    <property type="project" value="UniProtKB-EC"/>
</dbReference>
<dbReference type="EC" id="2.7.7.65" evidence="1"/>
<feature type="domain" description="GGDEF" evidence="4">
    <location>
        <begin position="241"/>
        <end position="374"/>
    </location>
</feature>
<organism evidence="5 6">
    <name type="scientific">Devosia soli</name>
    <dbReference type="NCBI Taxonomy" id="361041"/>
    <lineage>
        <taxon>Bacteria</taxon>
        <taxon>Pseudomonadati</taxon>
        <taxon>Pseudomonadota</taxon>
        <taxon>Alphaproteobacteria</taxon>
        <taxon>Hyphomicrobiales</taxon>
        <taxon>Devosiaceae</taxon>
        <taxon>Devosia</taxon>
    </lineage>
</organism>
<feature type="transmembrane region" description="Helical" evidence="3">
    <location>
        <begin position="111"/>
        <end position="130"/>
    </location>
</feature>
<gene>
    <name evidence="5" type="ORF">VW35_17365</name>
</gene>
<feature type="transmembrane region" description="Helical" evidence="3">
    <location>
        <begin position="185"/>
        <end position="207"/>
    </location>
</feature>
<dbReference type="PANTHER" id="PTHR45138:SF9">
    <property type="entry name" value="DIGUANYLATE CYCLASE DGCM-RELATED"/>
    <property type="match status" value="1"/>
</dbReference>
<name>A0A0F5L2H5_9HYPH</name>
<dbReference type="PATRIC" id="fig|361041.3.peg.2877"/>
<evidence type="ECO:0000256" key="3">
    <source>
        <dbReference type="SAM" id="Phobius"/>
    </source>
</evidence>
<dbReference type="InterPro" id="IPR043128">
    <property type="entry name" value="Rev_trsase/Diguanyl_cyclase"/>
</dbReference>
<feature type="transmembrane region" description="Helical" evidence="3">
    <location>
        <begin position="142"/>
        <end position="165"/>
    </location>
</feature>
<dbReference type="Pfam" id="PF00990">
    <property type="entry name" value="GGDEF"/>
    <property type="match status" value="1"/>
</dbReference>
<feature type="transmembrane region" description="Helical" evidence="3">
    <location>
        <begin position="6"/>
        <end position="24"/>
    </location>
</feature>
<protein>
    <recommendedName>
        <fullName evidence="1">diguanylate cyclase</fullName>
        <ecNumber evidence="1">2.7.7.65</ecNumber>
    </recommendedName>
</protein>
<keyword evidence="3" id="KW-0472">Membrane</keyword>
<keyword evidence="3" id="KW-0812">Transmembrane</keyword>
<dbReference type="InterPro" id="IPR000160">
    <property type="entry name" value="GGDEF_dom"/>
</dbReference>
<dbReference type="SMART" id="SM00267">
    <property type="entry name" value="GGDEF"/>
    <property type="match status" value="1"/>
</dbReference>
<dbReference type="GO" id="GO:0005886">
    <property type="term" value="C:plasma membrane"/>
    <property type="evidence" value="ECO:0007669"/>
    <property type="project" value="TreeGrafter"/>
</dbReference>
<reference evidence="5 6" key="1">
    <citation type="submission" date="2015-03" db="EMBL/GenBank/DDBJ databases">
        <authorList>
            <person name="Hassan Y.I."/>
            <person name="Lepp D."/>
            <person name="Zhou T."/>
        </authorList>
    </citation>
    <scope>NUCLEOTIDE SEQUENCE [LARGE SCALE GENOMIC DNA]</scope>
    <source>
        <strain evidence="5 6">GH2-10</strain>
    </source>
</reference>
<dbReference type="AlphaFoldDB" id="A0A0F5L2H5"/>
<feature type="transmembrane region" description="Helical" evidence="3">
    <location>
        <begin position="55"/>
        <end position="72"/>
    </location>
</feature>
<evidence type="ECO:0000259" key="4">
    <source>
        <dbReference type="PROSITE" id="PS50887"/>
    </source>
</evidence>
<accession>A0A0F5L2H5</accession>
<proteinExistence type="predicted"/>
<dbReference type="STRING" id="361041.VW35_17365"/>
<evidence type="ECO:0000313" key="6">
    <source>
        <dbReference type="Proteomes" id="UP000033514"/>
    </source>
</evidence>
<evidence type="ECO:0000256" key="2">
    <source>
        <dbReference type="ARBA" id="ARBA00034247"/>
    </source>
</evidence>
<dbReference type="InterPro" id="IPR050469">
    <property type="entry name" value="Diguanylate_Cyclase"/>
</dbReference>
<feature type="transmembrane region" description="Helical" evidence="3">
    <location>
        <begin position="31"/>
        <end position="49"/>
    </location>
</feature>
<dbReference type="PROSITE" id="PS50887">
    <property type="entry name" value="GGDEF"/>
    <property type="match status" value="1"/>
</dbReference>
<dbReference type="GO" id="GO:1902201">
    <property type="term" value="P:negative regulation of bacterial-type flagellum-dependent cell motility"/>
    <property type="evidence" value="ECO:0007669"/>
    <property type="project" value="TreeGrafter"/>
</dbReference>
<sequence>MDNFAFLLPVTMTLFGVVFLAIGWRGHAAARAWSAGFLLGAAGFLAPILPLPNKLQSLFGNAVFLASFFYYGEALLRQFAAPRITGLRLAFCLLAYGAILVVVVGLESLNLELAVSDTAIAALLGVPVMLVSHRARTLVDRVLVGVATIVVIDILVRLLIFNVFIGMSDNLAAFASSTYTYYMQVSAGVLSVGFALSALGSVAFQTLDRYRAEAERDPLTGLFNRRGFDAAVAALSPIERHAGVVLTFDIDHFKAVNDSFGHAAGDSVLTSLAELLGQRLPPQAIIARFGGEEFVALVHSMPLAAGTALAQSIRAEFSARDWRPAGVEHAVTLCVGLTSLSPADLSIHDGLARADRALYAAKAAGRNRVMIDAGEAYVPGLRVVTTADRANRA</sequence>
<dbReference type="InterPro" id="IPR029787">
    <property type="entry name" value="Nucleotide_cyclase"/>
</dbReference>
<dbReference type="SUPFAM" id="SSF55073">
    <property type="entry name" value="Nucleotide cyclase"/>
    <property type="match status" value="1"/>
</dbReference>
<dbReference type="Gene3D" id="3.30.70.270">
    <property type="match status" value="1"/>
</dbReference>
<dbReference type="NCBIfam" id="TIGR00254">
    <property type="entry name" value="GGDEF"/>
    <property type="match status" value="1"/>
</dbReference>
<dbReference type="GO" id="GO:0043709">
    <property type="term" value="P:cell adhesion involved in single-species biofilm formation"/>
    <property type="evidence" value="ECO:0007669"/>
    <property type="project" value="TreeGrafter"/>
</dbReference>
<keyword evidence="6" id="KW-1185">Reference proteome</keyword>
<dbReference type="PANTHER" id="PTHR45138">
    <property type="entry name" value="REGULATORY COMPONENTS OF SENSORY TRANSDUCTION SYSTEM"/>
    <property type="match status" value="1"/>
</dbReference>
<dbReference type="FunFam" id="3.30.70.270:FF:000001">
    <property type="entry name" value="Diguanylate cyclase domain protein"/>
    <property type="match status" value="1"/>
</dbReference>
<dbReference type="EMBL" id="LAJG01000042">
    <property type="protein sequence ID" value="KKB76548.1"/>
    <property type="molecule type" value="Genomic_DNA"/>
</dbReference>
<dbReference type="CDD" id="cd01949">
    <property type="entry name" value="GGDEF"/>
    <property type="match status" value="1"/>
</dbReference>
<comment type="catalytic activity">
    <reaction evidence="2">
        <text>2 GTP = 3',3'-c-di-GMP + 2 diphosphate</text>
        <dbReference type="Rhea" id="RHEA:24898"/>
        <dbReference type="ChEBI" id="CHEBI:33019"/>
        <dbReference type="ChEBI" id="CHEBI:37565"/>
        <dbReference type="ChEBI" id="CHEBI:58805"/>
        <dbReference type="EC" id="2.7.7.65"/>
    </reaction>
</comment>
<dbReference type="Proteomes" id="UP000033514">
    <property type="component" value="Unassembled WGS sequence"/>
</dbReference>
<dbReference type="RefSeq" id="WP_046144557.1">
    <property type="nucleotide sequence ID" value="NZ_LAJG01000042.1"/>
</dbReference>
<evidence type="ECO:0000313" key="5">
    <source>
        <dbReference type="EMBL" id="KKB76548.1"/>
    </source>
</evidence>
<evidence type="ECO:0000256" key="1">
    <source>
        <dbReference type="ARBA" id="ARBA00012528"/>
    </source>
</evidence>
<feature type="transmembrane region" description="Helical" evidence="3">
    <location>
        <begin position="84"/>
        <end position="105"/>
    </location>
</feature>
<comment type="caution">
    <text evidence="5">The sequence shown here is derived from an EMBL/GenBank/DDBJ whole genome shotgun (WGS) entry which is preliminary data.</text>
</comment>